<dbReference type="GO" id="GO:0051539">
    <property type="term" value="F:4 iron, 4 sulfur cluster binding"/>
    <property type="evidence" value="ECO:0007669"/>
    <property type="project" value="UniProtKB-KW"/>
</dbReference>
<keyword evidence="5" id="KW-0411">Iron-sulfur</keyword>
<dbReference type="eggNOG" id="COG1951">
    <property type="taxonomic scope" value="Bacteria"/>
</dbReference>
<dbReference type="EMBL" id="CP003732">
    <property type="protein sequence ID" value="AFV10622.1"/>
    <property type="molecule type" value="Genomic_DNA"/>
</dbReference>
<organism evidence="8 9">
    <name type="scientific">Thermacetogenium phaeum (strain ATCC BAA-254 / DSM 26808 / PB)</name>
    <dbReference type="NCBI Taxonomy" id="1089553"/>
    <lineage>
        <taxon>Bacteria</taxon>
        <taxon>Bacillati</taxon>
        <taxon>Bacillota</taxon>
        <taxon>Clostridia</taxon>
        <taxon>Thermoanaerobacterales</taxon>
        <taxon>Thermoanaerobacteraceae</taxon>
        <taxon>Thermacetogenium</taxon>
    </lineage>
</organism>
<dbReference type="RefSeq" id="WP_015049540.1">
    <property type="nucleotide sequence ID" value="NC_018870.1"/>
</dbReference>
<keyword evidence="6 8" id="KW-0456">Lyase</keyword>
<dbReference type="PANTHER" id="PTHR30389">
    <property type="entry name" value="FUMARATE HYDRATASE-RELATED"/>
    <property type="match status" value="1"/>
</dbReference>
<accession>K4LEV0</accession>
<dbReference type="KEGG" id="tpz:Tph_c03750"/>
<keyword evidence="3" id="KW-0479">Metal-binding</keyword>
<evidence type="ECO:0000313" key="9">
    <source>
        <dbReference type="Proteomes" id="UP000000467"/>
    </source>
</evidence>
<evidence type="ECO:0000313" key="8">
    <source>
        <dbReference type="EMBL" id="AFV10622.1"/>
    </source>
</evidence>
<keyword evidence="2" id="KW-0004">4Fe-4S</keyword>
<keyword evidence="9" id="KW-1185">Reference proteome</keyword>
<dbReference type="HOGENOM" id="CLU_041245_0_0_9"/>
<dbReference type="InterPro" id="IPR051208">
    <property type="entry name" value="Class-I_Fumarase/Tartrate_DH"/>
</dbReference>
<evidence type="ECO:0000256" key="3">
    <source>
        <dbReference type="ARBA" id="ARBA00022723"/>
    </source>
</evidence>
<feature type="domain" description="Fe-S hydro-lyase tartrate dehydratase alpha-type catalytic" evidence="7">
    <location>
        <begin position="12"/>
        <end position="277"/>
    </location>
</feature>
<gene>
    <name evidence="8" type="primary">fumA</name>
    <name evidence="8" type="ordered locus">Tph_c03750</name>
</gene>
<dbReference type="EC" id="4.2.1.2" evidence="8"/>
<dbReference type="Pfam" id="PF05681">
    <property type="entry name" value="Fumerase"/>
    <property type="match status" value="1"/>
</dbReference>
<protein>
    <submittedName>
        <fullName evidence="8">Fumarate hydratase, subunit alpha</fullName>
        <ecNumber evidence="8">4.2.1.2</ecNumber>
    </submittedName>
</protein>
<evidence type="ECO:0000256" key="4">
    <source>
        <dbReference type="ARBA" id="ARBA00023004"/>
    </source>
</evidence>
<dbReference type="NCBIfam" id="TIGR00722">
    <property type="entry name" value="ttdA_fumA_fumB"/>
    <property type="match status" value="1"/>
</dbReference>
<dbReference type="InterPro" id="IPR004646">
    <property type="entry name" value="Fe-S_hydro-lyase_TtdA-typ_cat"/>
</dbReference>
<evidence type="ECO:0000256" key="6">
    <source>
        <dbReference type="ARBA" id="ARBA00023239"/>
    </source>
</evidence>
<dbReference type="AlphaFoldDB" id="K4LEV0"/>
<evidence type="ECO:0000259" key="7">
    <source>
        <dbReference type="Pfam" id="PF05681"/>
    </source>
</evidence>
<proteinExistence type="inferred from homology"/>
<dbReference type="GO" id="GO:0004333">
    <property type="term" value="F:fumarate hydratase activity"/>
    <property type="evidence" value="ECO:0007669"/>
    <property type="project" value="UniProtKB-EC"/>
</dbReference>
<dbReference type="Proteomes" id="UP000000467">
    <property type="component" value="Chromosome"/>
</dbReference>
<name>K4LEV0_THEPS</name>
<reference evidence="8 9" key="1">
    <citation type="journal article" date="2012" name="BMC Genomics">
        <title>Genome-guided analysis of physiological and morphological traits of the fermentative acetate oxidizer Thermacetogenium phaeum.</title>
        <authorList>
            <person name="Oehler D."/>
            <person name="Poehlein A."/>
            <person name="Leimbach A."/>
            <person name="Muller N."/>
            <person name="Daniel R."/>
            <person name="Gottschalk G."/>
            <person name="Schink B."/>
        </authorList>
    </citation>
    <scope>NUCLEOTIDE SEQUENCE [LARGE SCALE GENOMIC DNA]</scope>
    <source>
        <strain evidence="9">ATCC BAA-254 / DSM 26808 / PB</strain>
    </source>
</reference>
<dbReference type="OrthoDB" id="9798978at2"/>
<evidence type="ECO:0000256" key="2">
    <source>
        <dbReference type="ARBA" id="ARBA00022485"/>
    </source>
</evidence>
<comment type="similarity">
    <text evidence="1">Belongs to the class-I fumarase family.</text>
</comment>
<dbReference type="GO" id="GO:0046872">
    <property type="term" value="F:metal ion binding"/>
    <property type="evidence" value="ECO:0007669"/>
    <property type="project" value="UniProtKB-KW"/>
</dbReference>
<dbReference type="PANTHER" id="PTHR30389:SF17">
    <property type="entry name" value="L(+)-TARTRATE DEHYDRATASE SUBUNIT ALPHA-RELATED"/>
    <property type="match status" value="1"/>
</dbReference>
<sequence length="286" mass="30875">MREIDVELIAGEVARLCREANCDLPPDVLRALEEARLKEESPQGRRILEEICENAAIAREERIPLCQDTGIALVFVEIGQEVHLTGGSLSEAINRGVARGYREGYLRKSVVADPLRRRNTGDNTPAVIYYDLVPGEVLRVTVMPKGFGSENCTSLGMLKPADGLEGVKRFVVEAVDRAGPNPCPPVTVGVGLGGTADRALLLAKRALLREVGSSHPDPELAALERELLEEVNKLGYGPGGLGGRVTALAVHVEAYPTHIAGLPVGVCINCHAARHRTWEWRGEGDD</sequence>
<evidence type="ECO:0000256" key="5">
    <source>
        <dbReference type="ARBA" id="ARBA00023014"/>
    </source>
</evidence>
<dbReference type="STRING" id="1089553.Tph_c03750"/>
<dbReference type="NCBIfam" id="NF004885">
    <property type="entry name" value="PRK06246.1"/>
    <property type="match status" value="1"/>
</dbReference>
<keyword evidence="4" id="KW-0408">Iron</keyword>
<evidence type="ECO:0000256" key="1">
    <source>
        <dbReference type="ARBA" id="ARBA00008876"/>
    </source>
</evidence>